<feature type="domain" description="GP-PDE" evidence="1">
    <location>
        <begin position="7"/>
        <end position="287"/>
    </location>
</feature>
<dbReference type="GeneID" id="18247871"/>
<dbReference type="AlphaFoldDB" id="G3B9W1"/>
<dbReference type="PANTHER" id="PTHR43805">
    <property type="entry name" value="GLYCEROPHOSPHORYL DIESTER PHOSPHODIESTERASE"/>
    <property type="match status" value="1"/>
</dbReference>
<evidence type="ECO:0000313" key="4">
    <source>
        <dbReference type="Proteomes" id="UP000000707"/>
    </source>
</evidence>
<accession>G3B9W1</accession>
<name>G3B9W1_CANTC</name>
<dbReference type="GO" id="GO:0006629">
    <property type="term" value="P:lipid metabolic process"/>
    <property type="evidence" value="ECO:0007669"/>
    <property type="project" value="InterPro"/>
</dbReference>
<dbReference type="PROSITE" id="PS51704">
    <property type="entry name" value="GP_PDE"/>
    <property type="match status" value="1"/>
</dbReference>
<evidence type="ECO:0000259" key="1">
    <source>
        <dbReference type="PROSITE" id="PS51704"/>
    </source>
</evidence>
<evidence type="ECO:0000313" key="2">
    <source>
        <dbReference type="EMBL" id="EGV62734.1"/>
    </source>
</evidence>
<dbReference type="HOGENOM" id="CLU_729591_0_0_1"/>
<dbReference type="KEGG" id="cten:18247871"/>
<dbReference type="Proteomes" id="UP000000707">
    <property type="component" value="Unassembled WGS sequence"/>
</dbReference>
<dbReference type="OrthoDB" id="1058301at2759"/>
<dbReference type="PANTHER" id="PTHR43805:SF1">
    <property type="entry name" value="GP-PDE DOMAIN-CONTAINING PROTEIN"/>
    <property type="match status" value="1"/>
</dbReference>
<dbReference type="STRING" id="590646.G3B9W1"/>
<dbReference type="EMBL" id="GL996527">
    <property type="protein sequence ID" value="EGV62734.1"/>
    <property type="molecule type" value="Genomic_DNA"/>
</dbReference>
<proteinExistence type="predicted"/>
<dbReference type="InterPro" id="IPR030395">
    <property type="entry name" value="GP_PDE_dom"/>
</dbReference>
<organism evidence="4">
    <name type="scientific">Candida tenuis (strain ATCC 10573 / BCRC 21748 / CBS 615 / JCM 9827 / NBRC 10315 / NRRL Y-1498 / VKM Y-70)</name>
    <name type="common">Yeast</name>
    <name type="synonym">Yamadazyma tenuis</name>
    <dbReference type="NCBI Taxonomy" id="590646"/>
    <lineage>
        <taxon>Eukaryota</taxon>
        <taxon>Fungi</taxon>
        <taxon>Dikarya</taxon>
        <taxon>Ascomycota</taxon>
        <taxon>Saccharomycotina</taxon>
        <taxon>Pichiomycetes</taxon>
        <taxon>Debaryomycetaceae</taxon>
        <taxon>Yamadazyma</taxon>
    </lineage>
</organism>
<reference evidence="3 4" key="1">
    <citation type="journal article" date="2011" name="Proc. Natl. Acad. Sci. U.S.A.">
        <title>Comparative genomics of xylose-fermenting fungi for enhanced biofuel production.</title>
        <authorList>
            <person name="Wohlbach D.J."/>
            <person name="Kuo A."/>
            <person name="Sato T.K."/>
            <person name="Potts K.M."/>
            <person name="Salamov A.A."/>
            <person name="LaButti K.M."/>
            <person name="Sun H."/>
            <person name="Clum A."/>
            <person name="Pangilinan J.L."/>
            <person name="Lindquist E.A."/>
            <person name="Lucas S."/>
            <person name="Lapidus A."/>
            <person name="Jin M."/>
            <person name="Gunawan C."/>
            <person name="Balan V."/>
            <person name="Dale B.E."/>
            <person name="Jeffries T.W."/>
            <person name="Zinkel R."/>
            <person name="Barry K.W."/>
            <person name="Grigoriev I.V."/>
            <person name="Gasch A.P."/>
        </authorList>
    </citation>
    <scope>NUCLEOTIDE SEQUENCE [LARGE SCALE GENOMIC DNA]</scope>
    <source>
        <strain evidence="3">ATCC 10573</strain>
        <strain evidence="4">ATCC 10573 / BCRC 21748 / CBS 615 / JCM 9827 / NBRC 10315 / NRRL Y-1498 / VKM Y-70</strain>
    </source>
</reference>
<sequence>MFENFMPIISGHRGYKGKYPENTILGFTKCFEAGATNFETDLYLTRDDVVVVSHDVNTKRTYVKPDGSEADYNITTSSYEEDLKDLRNKVTGDKLLTFETVLKFIISNTENEDRTVMLDIKTYNKPRILKSVFQQILATKNDLNYWLKRLQFGVWDLDFVKYINQDEYFQDLHQKYKFEVPVQLIHISGSCERSSEFIYYNHYLEQVYGKQRHLYKVSGVSLLYLSTWSQEFLTKFMPLLKANSMCLYTWTINNTYQYDYFVKVCKSFQVEEYGVLTDDPGRMYEHKMSNVPKETDLLAEDSTNVKLEFKQKLAGYIFNLFLAFSDMKESDYKSPVDPDHREIKPVNSFFRNIFMLCQRFGIF</sequence>
<dbReference type="RefSeq" id="XP_006688905.1">
    <property type="nucleotide sequence ID" value="XM_006688842.1"/>
</dbReference>
<dbReference type="InterPro" id="IPR017946">
    <property type="entry name" value="PLC-like_Pdiesterase_TIM-brl"/>
</dbReference>
<dbReference type="SUPFAM" id="SSF51695">
    <property type="entry name" value="PLC-like phosphodiesterases"/>
    <property type="match status" value="1"/>
</dbReference>
<dbReference type="EMBL" id="GL996527">
    <property type="protein sequence ID" value="EGV62735.1"/>
    <property type="molecule type" value="Genomic_DNA"/>
</dbReference>
<dbReference type="Pfam" id="PF03009">
    <property type="entry name" value="GDPD"/>
    <property type="match status" value="1"/>
</dbReference>
<keyword evidence="4" id="KW-1185">Reference proteome</keyword>
<evidence type="ECO:0000313" key="3">
    <source>
        <dbReference type="EMBL" id="EGV62735.1"/>
    </source>
</evidence>
<dbReference type="Gene3D" id="3.20.20.190">
    <property type="entry name" value="Phosphatidylinositol (PI) phosphodiesterase"/>
    <property type="match status" value="1"/>
</dbReference>
<dbReference type="eggNOG" id="KOG2258">
    <property type="taxonomic scope" value="Eukaryota"/>
</dbReference>
<dbReference type="GO" id="GO:0008081">
    <property type="term" value="F:phosphoric diester hydrolase activity"/>
    <property type="evidence" value="ECO:0007669"/>
    <property type="project" value="InterPro"/>
</dbReference>
<gene>
    <name evidence="3" type="ORF">CANTEDRAFT_115437</name>
</gene>
<protein>
    <submittedName>
        <fullName evidence="2">PLC-like phosphodiesterase</fullName>
    </submittedName>
</protein>